<accession>A0A5E4NE53</accession>
<gene>
    <name evidence="1" type="ORF">CINCED_3A012724</name>
</gene>
<dbReference type="EMBL" id="CABPRJ010001908">
    <property type="protein sequence ID" value="VVC40775.1"/>
    <property type="molecule type" value="Genomic_DNA"/>
</dbReference>
<reference evidence="1 2" key="1">
    <citation type="submission" date="2019-08" db="EMBL/GenBank/DDBJ databases">
        <authorList>
            <person name="Alioto T."/>
            <person name="Alioto T."/>
            <person name="Gomez Garrido J."/>
        </authorList>
    </citation>
    <scope>NUCLEOTIDE SEQUENCE [LARGE SCALE GENOMIC DNA]</scope>
</reference>
<dbReference type="AlphaFoldDB" id="A0A5E4NE53"/>
<proteinExistence type="predicted"/>
<keyword evidence="2" id="KW-1185">Reference proteome</keyword>
<name>A0A5E4NE53_9HEMI</name>
<dbReference type="Proteomes" id="UP000325440">
    <property type="component" value="Unassembled WGS sequence"/>
</dbReference>
<evidence type="ECO:0000313" key="2">
    <source>
        <dbReference type="Proteomes" id="UP000325440"/>
    </source>
</evidence>
<protein>
    <submittedName>
        <fullName evidence="1">Uncharacterized protein</fullName>
    </submittedName>
</protein>
<evidence type="ECO:0000313" key="1">
    <source>
        <dbReference type="EMBL" id="VVC40775.1"/>
    </source>
</evidence>
<organism evidence="1 2">
    <name type="scientific">Cinara cedri</name>
    <dbReference type="NCBI Taxonomy" id="506608"/>
    <lineage>
        <taxon>Eukaryota</taxon>
        <taxon>Metazoa</taxon>
        <taxon>Ecdysozoa</taxon>
        <taxon>Arthropoda</taxon>
        <taxon>Hexapoda</taxon>
        <taxon>Insecta</taxon>
        <taxon>Pterygota</taxon>
        <taxon>Neoptera</taxon>
        <taxon>Paraneoptera</taxon>
        <taxon>Hemiptera</taxon>
        <taxon>Sternorrhyncha</taxon>
        <taxon>Aphidomorpha</taxon>
        <taxon>Aphidoidea</taxon>
        <taxon>Aphididae</taxon>
        <taxon>Lachninae</taxon>
        <taxon>Cinara</taxon>
    </lineage>
</organism>
<sequence>MDILIHKVPDKNKNYFVEIFNAKSQEKQMLSHIISTYYCTQYVAPAATEYGRVNIIFAPVTHVHWTVSFPLLAQLPLDLRCVSAQMNIAPPWPYSRLPLLMENTSCVGN</sequence>